<dbReference type="AlphaFoldDB" id="A0A845BCW4"/>
<gene>
    <name evidence="1" type="ORF">E0493_07265</name>
</gene>
<evidence type="ECO:0000313" key="2">
    <source>
        <dbReference type="Proteomes" id="UP000460715"/>
    </source>
</evidence>
<protein>
    <submittedName>
        <fullName evidence="1">Uncharacterized protein</fullName>
    </submittedName>
</protein>
<keyword evidence="2" id="KW-1185">Reference proteome</keyword>
<dbReference type="RefSeq" id="WP_160936282.1">
    <property type="nucleotide sequence ID" value="NZ_SNVJ01000005.1"/>
</dbReference>
<proteinExistence type="predicted"/>
<reference evidence="1 2" key="1">
    <citation type="submission" date="2019-03" db="EMBL/GenBank/DDBJ databases">
        <title>Roseomonas sp. a novel Roseomonas species isolated from Sea whip Gorgonian.</title>
        <authorList>
            <person name="Li F."/>
            <person name="Pan X."/>
            <person name="Huang S."/>
            <person name="Li Z."/>
            <person name="Meng B."/>
        </authorList>
    </citation>
    <scope>NUCLEOTIDE SEQUENCE [LARGE SCALE GENOMIC DNA]</scope>
    <source>
        <strain evidence="1 2">M0104</strain>
    </source>
</reference>
<dbReference type="EMBL" id="SNVJ01000005">
    <property type="protein sequence ID" value="MXP63152.1"/>
    <property type="molecule type" value="Genomic_DNA"/>
</dbReference>
<dbReference type="OrthoDB" id="8000372at2"/>
<evidence type="ECO:0000313" key="1">
    <source>
        <dbReference type="EMBL" id="MXP63152.1"/>
    </source>
</evidence>
<organism evidence="1 2">
    <name type="scientific">Teichococcus coralli</name>
    <dbReference type="NCBI Taxonomy" id="2545983"/>
    <lineage>
        <taxon>Bacteria</taxon>
        <taxon>Pseudomonadati</taxon>
        <taxon>Pseudomonadota</taxon>
        <taxon>Alphaproteobacteria</taxon>
        <taxon>Acetobacterales</taxon>
        <taxon>Roseomonadaceae</taxon>
        <taxon>Roseomonas</taxon>
    </lineage>
</organism>
<accession>A0A845BCW4</accession>
<name>A0A845BCW4_9PROT</name>
<comment type="caution">
    <text evidence="1">The sequence shown here is derived from an EMBL/GenBank/DDBJ whole genome shotgun (WGS) entry which is preliminary data.</text>
</comment>
<dbReference type="Proteomes" id="UP000460715">
    <property type="component" value="Unassembled WGS sequence"/>
</dbReference>
<sequence length="76" mass="8942">MHVGDPPEAPLATAERKVRESEDRIARQLSLILLLERDCQWREARAARRVLEGFQRGLGLAWERLQLERWAHDRGR</sequence>